<feature type="compositionally biased region" description="Polar residues" evidence="1">
    <location>
        <begin position="133"/>
        <end position="150"/>
    </location>
</feature>
<dbReference type="PROSITE" id="PS50181">
    <property type="entry name" value="FBOX"/>
    <property type="match status" value="1"/>
</dbReference>
<dbReference type="PANTHER" id="PTHR34223:SF99">
    <property type="entry name" value="OS04G0440200 PROTEIN"/>
    <property type="match status" value="1"/>
</dbReference>
<evidence type="ECO:0000313" key="3">
    <source>
        <dbReference type="EMBL" id="CAL1393577.1"/>
    </source>
</evidence>
<dbReference type="Gene3D" id="1.20.1280.50">
    <property type="match status" value="1"/>
</dbReference>
<feature type="region of interest" description="Disordered" evidence="1">
    <location>
        <begin position="133"/>
        <end position="163"/>
    </location>
</feature>
<sequence>MTNKRRKRTTSPAVVPCEDRISALPDEVLHCIIRRLESHRQLAQTTAISNRWRNLWRSYPVVEFDADWQTKNSSIRSNKYLENFCATAINKFSQHKEFFRIETSRYRLDSTTTSAAAPLFSNGYWILRGRGNSKSSPSSLSARTTQTNTPSPYPSEDLSSRRPLLPEKIPSYTCF</sequence>
<dbReference type="InterPro" id="IPR036047">
    <property type="entry name" value="F-box-like_dom_sf"/>
</dbReference>
<keyword evidence="4" id="KW-1185">Reference proteome</keyword>
<gene>
    <name evidence="3" type="ORF">LTRI10_LOCUS34146</name>
</gene>
<evidence type="ECO:0000259" key="2">
    <source>
        <dbReference type="PROSITE" id="PS50181"/>
    </source>
</evidence>
<accession>A0AAV2F6E7</accession>
<evidence type="ECO:0000256" key="1">
    <source>
        <dbReference type="SAM" id="MobiDB-lite"/>
    </source>
</evidence>
<protein>
    <recommendedName>
        <fullName evidence="2">F-box domain-containing protein</fullName>
    </recommendedName>
</protein>
<name>A0AAV2F6E7_9ROSI</name>
<dbReference type="Pfam" id="PF00646">
    <property type="entry name" value="F-box"/>
    <property type="match status" value="1"/>
</dbReference>
<dbReference type="AlphaFoldDB" id="A0AAV2F6E7"/>
<dbReference type="InterPro" id="IPR053197">
    <property type="entry name" value="F-box_SCFL_complex_component"/>
</dbReference>
<organism evidence="3 4">
    <name type="scientific">Linum trigynum</name>
    <dbReference type="NCBI Taxonomy" id="586398"/>
    <lineage>
        <taxon>Eukaryota</taxon>
        <taxon>Viridiplantae</taxon>
        <taxon>Streptophyta</taxon>
        <taxon>Embryophyta</taxon>
        <taxon>Tracheophyta</taxon>
        <taxon>Spermatophyta</taxon>
        <taxon>Magnoliopsida</taxon>
        <taxon>eudicotyledons</taxon>
        <taxon>Gunneridae</taxon>
        <taxon>Pentapetalae</taxon>
        <taxon>rosids</taxon>
        <taxon>fabids</taxon>
        <taxon>Malpighiales</taxon>
        <taxon>Linaceae</taxon>
        <taxon>Linum</taxon>
    </lineage>
</organism>
<dbReference type="PANTHER" id="PTHR34223">
    <property type="entry name" value="OS11G0201299 PROTEIN"/>
    <property type="match status" value="1"/>
</dbReference>
<feature type="domain" description="F-box" evidence="2">
    <location>
        <begin position="18"/>
        <end position="71"/>
    </location>
</feature>
<evidence type="ECO:0000313" key="4">
    <source>
        <dbReference type="Proteomes" id="UP001497516"/>
    </source>
</evidence>
<reference evidence="3 4" key="1">
    <citation type="submission" date="2024-04" db="EMBL/GenBank/DDBJ databases">
        <authorList>
            <person name="Fracassetti M."/>
        </authorList>
    </citation>
    <scope>NUCLEOTIDE SEQUENCE [LARGE SCALE GENOMIC DNA]</scope>
</reference>
<dbReference type="EMBL" id="OZ034819">
    <property type="protein sequence ID" value="CAL1393577.1"/>
    <property type="molecule type" value="Genomic_DNA"/>
</dbReference>
<dbReference type="InterPro" id="IPR001810">
    <property type="entry name" value="F-box_dom"/>
</dbReference>
<dbReference type="Proteomes" id="UP001497516">
    <property type="component" value="Chromosome 6"/>
</dbReference>
<proteinExistence type="predicted"/>
<dbReference type="SUPFAM" id="SSF81383">
    <property type="entry name" value="F-box domain"/>
    <property type="match status" value="1"/>
</dbReference>